<accession>A0A0M0JBV5</accession>
<dbReference type="Proteomes" id="UP000037460">
    <property type="component" value="Unassembled WGS sequence"/>
</dbReference>
<dbReference type="Gene3D" id="3.40.50.12280">
    <property type="match status" value="1"/>
</dbReference>
<dbReference type="EMBL" id="JWZX01003151">
    <property type="protein sequence ID" value="KOO23862.1"/>
    <property type="molecule type" value="Genomic_DNA"/>
</dbReference>
<comment type="caution">
    <text evidence="1">The sequence shown here is derived from an EMBL/GenBank/DDBJ whole genome shotgun (WGS) entry which is preliminary data.</text>
</comment>
<organism evidence="1 2">
    <name type="scientific">Chrysochromulina tobinii</name>
    <dbReference type="NCBI Taxonomy" id="1460289"/>
    <lineage>
        <taxon>Eukaryota</taxon>
        <taxon>Haptista</taxon>
        <taxon>Haptophyta</taxon>
        <taxon>Prymnesiophyceae</taxon>
        <taxon>Prymnesiales</taxon>
        <taxon>Chrysochromulinaceae</taxon>
        <taxon>Chrysochromulina</taxon>
    </lineage>
</organism>
<sequence length="76" mass="8171">MAPLRAAPVAAQRALVLQDRRESSSKAAVSKMGTLSVDPLANSQAVQGVEFMLTGLDRLVNWARKSSLWPMTFGLA</sequence>
<name>A0A0M0JBV5_9EUKA</name>
<dbReference type="AlphaFoldDB" id="A0A0M0JBV5"/>
<dbReference type="OrthoDB" id="268400at2759"/>
<reference evidence="2" key="1">
    <citation type="journal article" date="2015" name="PLoS Genet.">
        <title>Genome Sequence and Transcriptome Analyses of Chrysochromulina tobin: Metabolic Tools for Enhanced Algal Fitness in the Prominent Order Prymnesiales (Haptophyceae).</title>
        <authorList>
            <person name="Hovde B.T."/>
            <person name="Deodato C.R."/>
            <person name="Hunsperger H.M."/>
            <person name="Ryken S.A."/>
            <person name="Yost W."/>
            <person name="Jha R.K."/>
            <person name="Patterson J."/>
            <person name="Monnat R.J. Jr."/>
            <person name="Barlow S.B."/>
            <person name="Starkenburg S.R."/>
            <person name="Cattolico R.A."/>
        </authorList>
    </citation>
    <scope>NUCLEOTIDE SEQUENCE</scope>
    <source>
        <strain evidence="2">CCMP291</strain>
    </source>
</reference>
<keyword evidence="2" id="KW-1185">Reference proteome</keyword>
<evidence type="ECO:0000313" key="2">
    <source>
        <dbReference type="Proteomes" id="UP000037460"/>
    </source>
</evidence>
<protein>
    <submittedName>
        <fullName evidence="1">NADH dehydrogenase</fullName>
    </submittedName>
</protein>
<proteinExistence type="predicted"/>
<gene>
    <name evidence="1" type="ORF">Ctob_003459</name>
</gene>
<evidence type="ECO:0000313" key="1">
    <source>
        <dbReference type="EMBL" id="KOO23862.1"/>
    </source>
</evidence>